<dbReference type="InterPro" id="IPR029063">
    <property type="entry name" value="SAM-dependent_MTases_sf"/>
</dbReference>
<evidence type="ECO:0000313" key="3">
    <source>
        <dbReference type="Proteomes" id="UP000237631"/>
    </source>
</evidence>
<protein>
    <recommendedName>
        <fullName evidence="4">rRNA adenine N(6)-methyltransferase</fullName>
    </recommendedName>
</protein>
<sequence length="761" mass="85476">MSKAAQRLLRKPNELSHTLRVVFTPVVTPVPSESWSVATRSKKHPAWAAAKNEASGVNSDEANSTRKQSRSHDRQVSHRADRSEKNGPTQSEAGRVPKPTRTSKPAPRDRTKGRTTTATPQSRVETRTTSAVLKAARTRPEVVSEQLMDDVLEYLAPTLEQYKGCTIIDLHPGSCLWSRKVHNLLSPKCHLLLEPESQYQEYVDDLVNEPQSTYKHIDLPGAMHQEIAATYNQLFQDDGPIPVSDRVSSSGPLSANPAILVIGSLNRRKSLRYSGKSFSGSVASIYHFCYGALVNDYMHRFGPVRMLLWTPEQDRIHFLPERTMYRNNSEATVSMGMHVQTAVAVEQIIARRKLNEWSSRSRWSGFHLASEDIVRARAAQYGMKVPEGRQLFHLGSDGKGSSKKQAAKDSPYQIRYETKEQVGQAIDELFRRWNERTTGRRYPIPTDLPHGKVPVEKIYPYLTFPDLADALCEDPSKSFKSSARTRTRSDSGIQQGSLPKMEMESSAWNEKPGKLTMLTGTDIRIAFLADAALCGMNLELHCKILEEQGVDVTELKESLIKFADTIVEQVECKRQVYYADFHRLVDDWTSFFAPSQLLMADRRHYEPLQADPADFNANQNLCLLDCIPTDCELEVPGLADRRQAALACRDIINFLYQYRGQSVTSALEKLAPNASTDLVNLVPAITDPRKGGRLDPKHLKVRQLTCEMLEGLTRAWFEWPFKPDGWELNISISDGEYSRTGSTGPLTPEAVTASDDSDILD</sequence>
<dbReference type="OrthoDB" id="16079at2759"/>
<name>A0A2S6CDE8_9PEZI</name>
<proteinExistence type="predicted"/>
<feature type="compositionally biased region" description="Polar residues" evidence="1">
    <location>
        <begin position="480"/>
        <end position="497"/>
    </location>
</feature>
<feature type="compositionally biased region" description="Polar residues" evidence="1">
    <location>
        <begin position="114"/>
        <end position="131"/>
    </location>
</feature>
<dbReference type="InterPro" id="IPR023165">
    <property type="entry name" value="rRNA_Ade_diMease-like_C"/>
</dbReference>
<dbReference type="EMBL" id="PNEN01000488">
    <property type="protein sequence ID" value="PPJ57760.1"/>
    <property type="molecule type" value="Genomic_DNA"/>
</dbReference>
<feature type="compositionally biased region" description="Polar residues" evidence="1">
    <location>
        <begin position="55"/>
        <end position="66"/>
    </location>
</feature>
<gene>
    <name evidence="2" type="ORF">CBER1_00218</name>
</gene>
<feature type="region of interest" description="Disordered" evidence="1">
    <location>
        <begin position="24"/>
        <end position="131"/>
    </location>
</feature>
<evidence type="ECO:0000256" key="1">
    <source>
        <dbReference type="SAM" id="MobiDB-lite"/>
    </source>
</evidence>
<dbReference type="Proteomes" id="UP000237631">
    <property type="component" value="Unassembled WGS sequence"/>
</dbReference>
<comment type="caution">
    <text evidence="2">The sequence shown here is derived from an EMBL/GenBank/DDBJ whole genome shotgun (WGS) entry which is preliminary data.</text>
</comment>
<dbReference type="Gene3D" id="3.40.50.150">
    <property type="entry name" value="Vaccinia Virus protein VP39"/>
    <property type="match status" value="1"/>
</dbReference>
<organism evidence="2 3">
    <name type="scientific">Cercospora berteroae</name>
    <dbReference type="NCBI Taxonomy" id="357750"/>
    <lineage>
        <taxon>Eukaryota</taxon>
        <taxon>Fungi</taxon>
        <taxon>Dikarya</taxon>
        <taxon>Ascomycota</taxon>
        <taxon>Pezizomycotina</taxon>
        <taxon>Dothideomycetes</taxon>
        <taxon>Dothideomycetidae</taxon>
        <taxon>Mycosphaerellales</taxon>
        <taxon>Mycosphaerellaceae</taxon>
        <taxon>Cercospora</taxon>
    </lineage>
</organism>
<keyword evidence="3" id="KW-1185">Reference proteome</keyword>
<reference evidence="3" key="1">
    <citation type="journal article" date="2017" name="bioRxiv">
        <title>Conservation of a gene cluster reveals novel cercosporin biosynthetic mechanisms and extends production to the genus Colletotrichum.</title>
        <authorList>
            <person name="de Jonge R."/>
            <person name="Ebert M.K."/>
            <person name="Huitt-Roehl C.R."/>
            <person name="Pal P."/>
            <person name="Suttle J.C."/>
            <person name="Spanner R.E."/>
            <person name="Neubauer J.D."/>
            <person name="Jurick W.M.II."/>
            <person name="Stott K.A."/>
            <person name="Secor G.A."/>
            <person name="Thomma B.P.H.J."/>
            <person name="Van de Peer Y."/>
            <person name="Townsend C.A."/>
            <person name="Bolton M.D."/>
        </authorList>
    </citation>
    <scope>NUCLEOTIDE SEQUENCE [LARGE SCALE GENOMIC DNA]</scope>
    <source>
        <strain evidence="3">CBS538.71</strain>
    </source>
</reference>
<evidence type="ECO:0008006" key="4">
    <source>
        <dbReference type="Google" id="ProtNLM"/>
    </source>
</evidence>
<feature type="region of interest" description="Disordered" evidence="1">
    <location>
        <begin position="480"/>
        <end position="506"/>
    </location>
</feature>
<feature type="compositionally biased region" description="Basic and acidic residues" evidence="1">
    <location>
        <begin position="70"/>
        <end position="85"/>
    </location>
</feature>
<feature type="region of interest" description="Disordered" evidence="1">
    <location>
        <begin position="737"/>
        <end position="761"/>
    </location>
</feature>
<dbReference type="Gene3D" id="1.10.8.100">
    <property type="entry name" value="Ribosomal RNA adenine dimethylase-like, domain 2"/>
    <property type="match status" value="1"/>
</dbReference>
<feature type="region of interest" description="Disordered" evidence="1">
    <location>
        <begin position="392"/>
        <end position="411"/>
    </location>
</feature>
<evidence type="ECO:0000313" key="2">
    <source>
        <dbReference type="EMBL" id="PPJ57760.1"/>
    </source>
</evidence>
<feature type="compositionally biased region" description="Low complexity" evidence="1">
    <location>
        <begin position="24"/>
        <end position="37"/>
    </location>
</feature>
<dbReference type="AlphaFoldDB" id="A0A2S6CDE8"/>
<accession>A0A2S6CDE8</accession>